<evidence type="ECO:0000313" key="3">
    <source>
        <dbReference type="Proteomes" id="UP000299102"/>
    </source>
</evidence>
<keyword evidence="3" id="KW-1185">Reference proteome</keyword>
<accession>A0A4C1TV10</accession>
<organism evidence="2 3">
    <name type="scientific">Eumeta variegata</name>
    <name type="common">Bagworm moth</name>
    <name type="synonym">Eumeta japonica</name>
    <dbReference type="NCBI Taxonomy" id="151549"/>
    <lineage>
        <taxon>Eukaryota</taxon>
        <taxon>Metazoa</taxon>
        <taxon>Ecdysozoa</taxon>
        <taxon>Arthropoda</taxon>
        <taxon>Hexapoda</taxon>
        <taxon>Insecta</taxon>
        <taxon>Pterygota</taxon>
        <taxon>Neoptera</taxon>
        <taxon>Endopterygota</taxon>
        <taxon>Lepidoptera</taxon>
        <taxon>Glossata</taxon>
        <taxon>Ditrysia</taxon>
        <taxon>Tineoidea</taxon>
        <taxon>Psychidae</taxon>
        <taxon>Oiketicinae</taxon>
        <taxon>Eumeta</taxon>
    </lineage>
</organism>
<sequence>MKSGILTGRLRANIVSRQASGRVVNGDFRNRKWPDLYGTLCASRPSTPRAEHFVYDVRVYAPGAPVRAYRARRGRRRLLPTLLLLNEFTDSECETSDRQSADNSSPTPELTDGPLSPVLRAASRRAAARARAPSTIERVPLRAGPRAGAGLIKVIRARCEADPGWRSYAAEFY</sequence>
<proteinExistence type="predicted"/>
<reference evidence="2 3" key="1">
    <citation type="journal article" date="2019" name="Commun. Biol.">
        <title>The bagworm genome reveals a unique fibroin gene that provides high tensile strength.</title>
        <authorList>
            <person name="Kono N."/>
            <person name="Nakamura H."/>
            <person name="Ohtoshi R."/>
            <person name="Tomita M."/>
            <person name="Numata K."/>
            <person name="Arakawa K."/>
        </authorList>
    </citation>
    <scope>NUCLEOTIDE SEQUENCE [LARGE SCALE GENOMIC DNA]</scope>
</reference>
<feature type="region of interest" description="Disordered" evidence="1">
    <location>
        <begin position="93"/>
        <end position="116"/>
    </location>
</feature>
<dbReference type="Proteomes" id="UP000299102">
    <property type="component" value="Unassembled WGS sequence"/>
</dbReference>
<gene>
    <name evidence="2" type="ORF">EVAR_7864_1</name>
</gene>
<dbReference type="EMBL" id="BGZK01000091">
    <property type="protein sequence ID" value="GBP17871.1"/>
    <property type="molecule type" value="Genomic_DNA"/>
</dbReference>
<protein>
    <submittedName>
        <fullName evidence="2">Uncharacterized protein</fullName>
    </submittedName>
</protein>
<name>A0A4C1TV10_EUMVA</name>
<evidence type="ECO:0000256" key="1">
    <source>
        <dbReference type="SAM" id="MobiDB-lite"/>
    </source>
</evidence>
<comment type="caution">
    <text evidence="2">The sequence shown here is derived from an EMBL/GenBank/DDBJ whole genome shotgun (WGS) entry which is preliminary data.</text>
</comment>
<evidence type="ECO:0000313" key="2">
    <source>
        <dbReference type="EMBL" id="GBP17871.1"/>
    </source>
</evidence>
<dbReference type="AlphaFoldDB" id="A0A4C1TV10"/>